<dbReference type="EC" id="3.5.2.6" evidence="2 5"/>
<evidence type="ECO:0000256" key="1">
    <source>
        <dbReference type="ARBA" id="ARBA00009009"/>
    </source>
</evidence>
<dbReference type="NCBIfam" id="NF033103">
    <property type="entry name" value="bla_class_A"/>
    <property type="match status" value="1"/>
</dbReference>
<keyword evidence="4 5" id="KW-0046">Antibiotic resistance</keyword>
<keyword evidence="9" id="KW-1185">Reference proteome</keyword>
<evidence type="ECO:0000256" key="2">
    <source>
        <dbReference type="ARBA" id="ARBA00012865"/>
    </source>
</evidence>
<evidence type="ECO:0000313" key="9">
    <source>
        <dbReference type="Proteomes" id="UP000481583"/>
    </source>
</evidence>
<gene>
    <name evidence="8" type="primary">bla</name>
    <name evidence="8" type="ORF">G5C51_37120</name>
</gene>
<dbReference type="InterPro" id="IPR000871">
    <property type="entry name" value="Beta-lactam_class-A"/>
</dbReference>
<evidence type="ECO:0000256" key="6">
    <source>
        <dbReference type="SAM" id="MobiDB-lite"/>
    </source>
</evidence>
<dbReference type="PANTHER" id="PTHR35333">
    <property type="entry name" value="BETA-LACTAMASE"/>
    <property type="match status" value="1"/>
</dbReference>
<dbReference type="InterPro" id="IPR045155">
    <property type="entry name" value="Beta-lactam_cat"/>
</dbReference>
<organism evidence="8 9">
    <name type="scientific">Streptomyces coryli</name>
    <dbReference type="NCBI Taxonomy" id="1128680"/>
    <lineage>
        <taxon>Bacteria</taxon>
        <taxon>Bacillati</taxon>
        <taxon>Actinomycetota</taxon>
        <taxon>Actinomycetes</taxon>
        <taxon>Kitasatosporales</taxon>
        <taxon>Streptomycetaceae</taxon>
        <taxon>Streptomyces</taxon>
    </lineage>
</organism>
<dbReference type="InterPro" id="IPR012338">
    <property type="entry name" value="Beta-lactam/transpept-like"/>
</dbReference>
<sequence>MAAVLVVLPVTACGDSGGATDRDDRPASSPSTSASASATERGRATREFKELERGYDARLGVYAVDTGTGREVAYRDGERFAYASTFKALAAGAVLKKRQLGGLDKKITYERDDLIANSPVTEKHVADGMTLGALCDAAVRYSDNTAANLLFDELGGPAGLQKVLRAAGDDVTRMERNEPALSDWQPGQVRDTSTPRQLAQDLRAFTLGDELHKPERAQLTDWLKRNTTGAELIRAGVPKQWKVGDKTGTASTYGGRNDIAIIWRPNAAPLILAILTNRKNENAEPDEKLIAEAAGAVADEMDAS</sequence>
<comment type="similarity">
    <text evidence="1 5">Belongs to the class-A beta-lactamase family.</text>
</comment>
<dbReference type="Gene3D" id="3.40.710.10">
    <property type="entry name" value="DD-peptidase/beta-lactamase superfamily"/>
    <property type="match status" value="1"/>
</dbReference>
<dbReference type="PANTHER" id="PTHR35333:SF3">
    <property type="entry name" value="BETA-LACTAMASE-TYPE TRANSPEPTIDASE FOLD CONTAINING PROTEIN"/>
    <property type="match status" value="1"/>
</dbReference>
<name>A0A6G4UDS1_9ACTN</name>
<feature type="compositionally biased region" description="Low complexity" evidence="6">
    <location>
        <begin position="27"/>
        <end position="39"/>
    </location>
</feature>
<reference evidence="8 9" key="1">
    <citation type="submission" date="2020-02" db="EMBL/GenBank/DDBJ databases">
        <title>Whole-genome analyses of novel actinobacteria.</title>
        <authorList>
            <person name="Sahin N."/>
        </authorList>
    </citation>
    <scope>NUCLEOTIDE SEQUENCE [LARGE SCALE GENOMIC DNA]</scope>
    <source>
        <strain evidence="8 9">A7024</strain>
    </source>
</reference>
<dbReference type="Proteomes" id="UP000481583">
    <property type="component" value="Unassembled WGS sequence"/>
</dbReference>
<dbReference type="Pfam" id="PF13354">
    <property type="entry name" value="Beta-lactamase2"/>
    <property type="match status" value="1"/>
</dbReference>
<dbReference type="InterPro" id="IPR023650">
    <property type="entry name" value="Beta-lactam_class-A_AS"/>
</dbReference>
<evidence type="ECO:0000313" key="8">
    <source>
        <dbReference type="EMBL" id="NGN69497.1"/>
    </source>
</evidence>
<protein>
    <recommendedName>
        <fullName evidence="2 5">Beta-lactamase</fullName>
        <ecNumber evidence="2 5">3.5.2.6</ecNumber>
    </recommendedName>
</protein>
<proteinExistence type="inferred from homology"/>
<evidence type="ECO:0000256" key="5">
    <source>
        <dbReference type="RuleBase" id="RU361140"/>
    </source>
</evidence>
<dbReference type="PRINTS" id="PR00118">
    <property type="entry name" value="BLACTAMASEA"/>
</dbReference>
<dbReference type="PROSITE" id="PS00146">
    <property type="entry name" value="BETA_LACTAMASE_A"/>
    <property type="match status" value="1"/>
</dbReference>
<evidence type="ECO:0000256" key="4">
    <source>
        <dbReference type="ARBA" id="ARBA00023251"/>
    </source>
</evidence>
<comment type="catalytic activity">
    <reaction evidence="5">
        <text>a beta-lactam + H2O = a substituted beta-amino acid</text>
        <dbReference type="Rhea" id="RHEA:20401"/>
        <dbReference type="ChEBI" id="CHEBI:15377"/>
        <dbReference type="ChEBI" id="CHEBI:35627"/>
        <dbReference type="ChEBI" id="CHEBI:140347"/>
        <dbReference type="EC" id="3.5.2.6"/>
    </reaction>
</comment>
<dbReference type="EMBL" id="JAAKZV010000302">
    <property type="protein sequence ID" value="NGN69497.1"/>
    <property type="molecule type" value="Genomic_DNA"/>
</dbReference>
<accession>A0A6G4UDS1</accession>
<keyword evidence="3 5" id="KW-0378">Hydrolase</keyword>
<evidence type="ECO:0000259" key="7">
    <source>
        <dbReference type="Pfam" id="PF13354"/>
    </source>
</evidence>
<comment type="caution">
    <text evidence="8">The sequence shown here is derived from an EMBL/GenBank/DDBJ whole genome shotgun (WGS) entry which is preliminary data.</text>
</comment>
<dbReference type="AlphaFoldDB" id="A0A6G4UDS1"/>
<feature type="domain" description="Beta-lactamase class A catalytic" evidence="7">
    <location>
        <begin position="60"/>
        <end position="276"/>
    </location>
</feature>
<evidence type="ECO:0000256" key="3">
    <source>
        <dbReference type="ARBA" id="ARBA00022801"/>
    </source>
</evidence>
<feature type="region of interest" description="Disordered" evidence="6">
    <location>
        <begin position="16"/>
        <end position="46"/>
    </location>
</feature>
<dbReference type="GO" id="GO:0046677">
    <property type="term" value="P:response to antibiotic"/>
    <property type="evidence" value="ECO:0007669"/>
    <property type="project" value="UniProtKB-UniRule"/>
</dbReference>
<dbReference type="SUPFAM" id="SSF56601">
    <property type="entry name" value="beta-lactamase/transpeptidase-like"/>
    <property type="match status" value="1"/>
</dbReference>
<dbReference type="GO" id="GO:0030655">
    <property type="term" value="P:beta-lactam antibiotic catabolic process"/>
    <property type="evidence" value="ECO:0007669"/>
    <property type="project" value="InterPro"/>
</dbReference>
<dbReference type="GO" id="GO:0008800">
    <property type="term" value="F:beta-lactamase activity"/>
    <property type="evidence" value="ECO:0007669"/>
    <property type="project" value="UniProtKB-UniRule"/>
</dbReference>